<keyword evidence="7" id="KW-0325">Glycoprotein</keyword>
<dbReference type="Pfam" id="PF01130">
    <property type="entry name" value="CD36"/>
    <property type="match status" value="2"/>
</dbReference>
<sequence length="514" mass="59118">MFMMVTGLVLIMCGISGFIYTPFDFIMRERLRMLPGLPPFDWWKNPPDEVLLKVYIFNVTNSQEYLNGNTTVLKFDEVGPFVFREKLRHTNVTFNGNGTLTYTAHRSAIFLPELSSNLTLDVKLIAPNLALLGGASFLSDYSFITKLGFNLIIRRLSPSPFVEITANDYMWNWTDPLVGVAKKLMPHLVPVENLGILDTVYADFVDEVTVYMGPGSDRKFFLIDKFHGTSRLGWWPSEKCDSAVNSTEGVAYPQFLTRNDTIRYLRKTICRVANLHWKKDVVQNSLNAYRFELPEDTFHRPKDPKDDCFTLPKDKPLPSGIADVSPCYYNFPIGISLPHFYGGSEDLMKQLKIEGLKASKEKHGSYVIVEPVGRSSSLEPSRFTLIEEKNRNKINSQRAESITGIPMESRARSQCNLIVKSMSGFPENLQKFSNVIIPMFWLEYGQVGLPWYVKYLLYFVVLFIPAIQHWMSFFTVVVGAAFLYYGLSSHFNYFYRRFVYKYHKSEKSSLGYFR</sequence>
<dbReference type="PANTHER" id="PTHR11923:SF89">
    <property type="entry name" value="GH15894P"/>
    <property type="match status" value="1"/>
</dbReference>
<protein>
    <recommendedName>
        <fullName evidence="11">Scavenger receptor class B member 1</fullName>
    </recommendedName>
</protein>
<keyword evidence="6 8" id="KW-0472">Membrane</keyword>
<evidence type="ECO:0008006" key="11">
    <source>
        <dbReference type="Google" id="ProtNLM"/>
    </source>
</evidence>
<dbReference type="InterPro" id="IPR002159">
    <property type="entry name" value="CD36_fam"/>
</dbReference>
<feature type="transmembrane region" description="Helical" evidence="8">
    <location>
        <begin position="6"/>
        <end position="23"/>
    </location>
</feature>
<name>A0ABR1B2Z1_POLSC</name>
<keyword evidence="3" id="KW-1003">Cell membrane</keyword>
<evidence type="ECO:0000256" key="2">
    <source>
        <dbReference type="ARBA" id="ARBA00010532"/>
    </source>
</evidence>
<evidence type="ECO:0000256" key="1">
    <source>
        <dbReference type="ARBA" id="ARBA00004236"/>
    </source>
</evidence>
<gene>
    <name evidence="9" type="ORF">RUM44_004481</name>
</gene>
<comment type="subcellular location">
    <subcellularLocation>
        <location evidence="1">Cell membrane</location>
    </subcellularLocation>
</comment>
<evidence type="ECO:0000256" key="8">
    <source>
        <dbReference type="SAM" id="Phobius"/>
    </source>
</evidence>
<feature type="transmembrane region" description="Helical" evidence="8">
    <location>
        <begin position="473"/>
        <end position="495"/>
    </location>
</feature>
<dbReference type="PRINTS" id="PR01609">
    <property type="entry name" value="CD36FAMILY"/>
</dbReference>
<dbReference type="Proteomes" id="UP001359485">
    <property type="component" value="Unassembled WGS sequence"/>
</dbReference>
<organism evidence="9 10">
    <name type="scientific">Polyplax serrata</name>
    <name type="common">Common mouse louse</name>
    <dbReference type="NCBI Taxonomy" id="468196"/>
    <lineage>
        <taxon>Eukaryota</taxon>
        <taxon>Metazoa</taxon>
        <taxon>Ecdysozoa</taxon>
        <taxon>Arthropoda</taxon>
        <taxon>Hexapoda</taxon>
        <taxon>Insecta</taxon>
        <taxon>Pterygota</taxon>
        <taxon>Neoptera</taxon>
        <taxon>Paraneoptera</taxon>
        <taxon>Psocodea</taxon>
        <taxon>Troctomorpha</taxon>
        <taxon>Phthiraptera</taxon>
        <taxon>Anoplura</taxon>
        <taxon>Polyplacidae</taxon>
        <taxon>Polyplax</taxon>
    </lineage>
</organism>
<proteinExistence type="inferred from homology"/>
<evidence type="ECO:0000313" key="9">
    <source>
        <dbReference type="EMBL" id="KAK6633874.1"/>
    </source>
</evidence>
<accession>A0ABR1B2Z1</accession>
<evidence type="ECO:0000313" key="10">
    <source>
        <dbReference type="Proteomes" id="UP001359485"/>
    </source>
</evidence>
<evidence type="ECO:0000256" key="5">
    <source>
        <dbReference type="ARBA" id="ARBA00022989"/>
    </source>
</evidence>
<evidence type="ECO:0000256" key="4">
    <source>
        <dbReference type="ARBA" id="ARBA00022692"/>
    </source>
</evidence>
<dbReference type="PANTHER" id="PTHR11923">
    <property type="entry name" value="SCAVENGER RECEPTOR CLASS B TYPE-1 SR-B1"/>
    <property type="match status" value="1"/>
</dbReference>
<keyword evidence="10" id="KW-1185">Reference proteome</keyword>
<comment type="similarity">
    <text evidence="2">Belongs to the CD36 family.</text>
</comment>
<evidence type="ECO:0000256" key="3">
    <source>
        <dbReference type="ARBA" id="ARBA00022475"/>
    </source>
</evidence>
<comment type="caution">
    <text evidence="9">The sequence shown here is derived from an EMBL/GenBank/DDBJ whole genome shotgun (WGS) entry which is preliminary data.</text>
</comment>
<reference evidence="9 10" key="1">
    <citation type="submission" date="2023-09" db="EMBL/GenBank/DDBJ databases">
        <title>Genomes of two closely related lineages of the louse Polyplax serrata with different host specificities.</title>
        <authorList>
            <person name="Martinu J."/>
            <person name="Tarabai H."/>
            <person name="Stefka J."/>
            <person name="Hypsa V."/>
        </authorList>
    </citation>
    <scope>NUCLEOTIDE SEQUENCE [LARGE SCALE GENOMIC DNA]</scope>
    <source>
        <strain evidence="9">98ZLc_SE</strain>
    </source>
</reference>
<keyword evidence="5 8" id="KW-1133">Transmembrane helix</keyword>
<evidence type="ECO:0000256" key="6">
    <source>
        <dbReference type="ARBA" id="ARBA00023136"/>
    </source>
</evidence>
<evidence type="ECO:0000256" key="7">
    <source>
        <dbReference type="ARBA" id="ARBA00023180"/>
    </source>
</evidence>
<keyword evidence="4 8" id="KW-0812">Transmembrane</keyword>
<dbReference type="EMBL" id="JAWJWF010000004">
    <property type="protein sequence ID" value="KAK6633874.1"/>
    <property type="molecule type" value="Genomic_DNA"/>
</dbReference>